<evidence type="ECO:0000256" key="2">
    <source>
        <dbReference type="SAM" id="SignalP"/>
    </source>
</evidence>
<dbReference type="Proteomes" id="UP000009168">
    <property type="component" value="Unassembled WGS sequence"/>
</dbReference>
<dbReference type="AlphaFoldDB" id="I7MA35"/>
<evidence type="ECO:0000256" key="1">
    <source>
        <dbReference type="SAM" id="Coils"/>
    </source>
</evidence>
<dbReference type="HOGENOM" id="CLU_686038_0_0_1"/>
<dbReference type="PROSITE" id="PS51257">
    <property type="entry name" value="PROKAR_LIPOPROTEIN"/>
    <property type="match status" value="1"/>
</dbReference>
<accession>I7MA35</accession>
<keyword evidence="1" id="KW-0175">Coiled coil</keyword>
<dbReference type="OrthoDB" id="299107at2759"/>
<evidence type="ECO:0000313" key="3">
    <source>
        <dbReference type="EMBL" id="EAS03640.3"/>
    </source>
</evidence>
<dbReference type="KEGG" id="tet:TTHERM_00473020"/>
<keyword evidence="4" id="KW-1185">Reference proteome</keyword>
<dbReference type="GeneID" id="7837363"/>
<feature type="coiled-coil region" evidence="1">
    <location>
        <begin position="278"/>
        <end position="347"/>
    </location>
</feature>
<reference evidence="4" key="1">
    <citation type="journal article" date="2006" name="PLoS Biol.">
        <title>Macronuclear genome sequence of the ciliate Tetrahymena thermophila, a model eukaryote.</title>
        <authorList>
            <person name="Eisen J.A."/>
            <person name="Coyne R.S."/>
            <person name="Wu M."/>
            <person name="Wu D."/>
            <person name="Thiagarajan M."/>
            <person name="Wortman J.R."/>
            <person name="Badger J.H."/>
            <person name="Ren Q."/>
            <person name="Amedeo P."/>
            <person name="Jones K.M."/>
            <person name="Tallon L.J."/>
            <person name="Delcher A.L."/>
            <person name="Salzberg S.L."/>
            <person name="Silva J.C."/>
            <person name="Haas B.J."/>
            <person name="Majoros W.H."/>
            <person name="Farzad M."/>
            <person name="Carlton J.M."/>
            <person name="Smith R.K. Jr."/>
            <person name="Garg J."/>
            <person name="Pearlman R.E."/>
            <person name="Karrer K.M."/>
            <person name="Sun L."/>
            <person name="Manning G."/>
            <person name="Elde N.C."/>
            <person name="Turkewitz A.P."/>
            <person name="Asai D.J."/>
            <person name="Wilkes D.E."/>
            <person name="Wang Y."/>
            <person name="Cai H."/>
            <person name="Collins K."/>
            <person name="Stewart B.A."/>
            <person name="Lee S.R."/>
            <person name="Wilamowska K."/>
            <person name="Weinberg Z."/>
            <person name="Ruzzo W.L."/>
            <person name="Wloga D."/>
            <person name="Gaertig J."/>
            <person name="Frankel J."/>
            <person name="Tsao C.-C."/>
            <person name="Gorovsky M.A."/>
            <person name="Keeling P.J."/>
            <person name="Waller R.F."/>
            <person name="Patron N.J."/>
            <person name="Cherry J.M."/>
            <person name="Stover N.A."/>
            <person name="Krieger C.J."/>
            <person name="del Toro C."/>
            <person name="Ryder H.F."/>
            <person name="Williamson S.C."/>
            <person name="Barbeau R.A."/>
            <person name="Hamilton E.P."/>
            <person name="Orias E."/>
        </authorList>
    </citation>
    <scope>NUCLEOTIDE SEQUENCE [LARGE SCALE GENOMIC DNA]</scope>
    <source>
        <strain evidence="4">SB210</strain>
    </source>
</reference>
<dbReference type="RefSeq" id="XP_001023885.3">
    <property type="nucleotide sequence ID" value="XM_001023885.3"/>
</dbReference>
<dbReference type="EMBL" id="GG662472">
    <property type="protein sequence ID" value="EAS03640.3"/>
    <property type="molecule type" value="Genomic_DNA"/>
</dbReference>
<dbReference type="OMA" id="SWIEHRI"/>
<proteinExistence type="predicted"/>
<name>I7MA35_TETTS</name>
<evidence type="ECO:0000313" key="4">
    <source>
        <dbReference type="Proteomes" id="UP000009168"/>
    </source>
</evidence>
<keyword evidence="2" id="KW-0732">Signal</keyword>
<organism evidence="3 4">
    <name type="scientific">Tetrahymena thermophila (strain SB210)</name>
    <dbReference type="NCBI Taxonomy" id="312017"/>
    <lineage>
        <taxon>Eukaryota</taxon>
        <taxon>Sar</taxon>
        <taxon>Alveolata</taxon>
        <taxon>Ciliophora</taxon>
        <taxon>Intramacronucleata</taxon>
        <taxon>Oligohymenophorea</taxon>
        <taxon>Hymenostomatida</taxon>
        <taxon>Tetrahymenina</taxon>
        <taxon>Tetrahymenidae</taxon>
        <taxon>Tetrahymena</taxon>
    </lineage>
</organism>
<protein>
    <submittedName>
        <fullName evidence="3">Uncharacterized protein</fullName>
    </submittedName>
</protein>
<gene>
    <name evidence="3" type="ORF">TTHERM_00473020</name>
</gene>
<feature type="chain" id="PRO_5003712489" evidence="2">
    <location>
        <begin position="19"/>
        <end position="417"/>
    </location>
</feature>
<feature type="signal peptide" evidence="2">
    <location>
        <begin position="1"/>
        <end position="18"/>
    </location>
</feature>
<dbReference type="eggNOG" id="ENOG502STBN">
    <property type="taxonomic scope" value="Eukaryota"/>
</dbReference>
<dbReference type="Gene3D" id="1.10.287.1490">
    <property type="match status" value="1"/>
</dbReference>
<dbReference type="InParanoid" id="I7MA35"/>
<sequence length="417" mass="47568">MRLTVIVTLSLLFGCIMAAEAEAELEATYEIDNALEALTELRDDTALSLYNLQKGWAVVKDGLQDSENQLQNSINQKDAECANLDQARNQTQSDLDEINAYIPWLEQKIANITDSLNSLLQRRCDLNKAFLDHIQREKIALSLLEFIKSAIQNKDSFDFVQMRKLNKNFQQFLIAYSAHDFSSILLLQKDIVDSKDYEVDVDFSTKDRTEEEIGTGHIDNNKGDLDLEDFTEGKRKNWQLYKQELLDILNELQAKIQANIKSSIDDEIAASVTLANYKNNALKEIQAYEKELAKAKKQQVQLQAQLDDEQNALTQCRSQDDSLKNQLQSLQNEIQQRQAEFDKKKDDLQGQVDLFNEIITEYQDGIFSQGDDFKGRTDDYLDNQTFDDDATYTGREVPKIDFMNNQDANGSASSGGF</sequence>